<reference evidence="2" key="1">
    <citation type="submission" date="2022-10" db="EMBL/GenBank/DDBJ databases">
        <title>Genome sequence of Actinomyces israelii ATCC 10048.</title>
        <authorList>
            <person name="Watt R.M."/>
            <person name="Tong W.M."/>
        </authorList>
    </citation>
    <scope>NUCLEOTIDE SEQUENCE</scope>
    <source>
        <strain evidence="2">ATCC 10048</strain>
    </source>
</reference>
<feature type="compositionally biased region" description="Basic and acidic residues" evidence="1">
    <location>
        <begin position="216"/>
        <end position="227"/>
    </location>
</feature>
<name>A0ABT4I9E2_9ACTO</name>
<dbReference type="Pfam" id="PF13835">
    <property type="entry name" value="DUF4194"/>
    <property type="match status" value="1"/>
</dbReference>
<dbReference type="EMBL" id="JAPTMY010000020">
    <property type="protein sequence ID" value="MCZ0858351.1"/>
    <property type="molecule type" value="Genomic_DNA"/>
</dbReference>
<dbReference type="InterPro" id="IPR025449">
    <property type="entry name" value="JetB"/>
</dbReference>
<proteinExistence type="predicted"/>
<feature type="compositionally biased region" description="Gly residues" evidence="1">
    <location>
        <begin position="230"/>
        <end position="252"/>
    </location>
</feature>
<comment type="caution">
    <text evidence="2">The sequence shown here is derived from an EMBL/GenBank/DDBJ whole genome shotgun (WGS) entry which is preliminary data.</text>
</comment>
<evidence type="ECO:0000313" key="2">
    <source>
        <dbReference type="EMBL" id="MCZ0858351.1"/>
    </source>
</evidence>
<keyword evidence="3" id="KW-1185">Reference proteome</keyword>
<protein>
    <submittedName>
        <fullName evidence="2">DUF4194 domain-containing protein</fullName>
    </submittedName>
</protein>
<evidence type="ECO:0000256" key="1">
    <source>
        <dbReference type="SAM" id="MobiDB-lite"/>
    </source>
</evidence>
<evidence type="ECO:0000313" key="3">
    <source>
        <dbReference type="Proteomes" id="UP001072034"/>
    </source>
</evidence>
<feature type="compositionally biased region" description="Low complexity" evidence="1">
    <location>
        <begin position="257"/>
        <end position="271"/>
    </location>
</feature>
<gene>
    <name evidence="2" type="ORF">OHJ16_09885</name>
</gene>
<feature type="region of interest" description="Disordered" evidence="1">
    <location>
        <begin position="1"/>
        <end position="35"/>
    </location>
</feature>
<dbReference type="RefSeq" id="WP_268917752.1">
    <property type="nucleotide sequence ID" value="NZ_JAPTMY010000020.1"/>
</dbReference>
<sequence length="286" mass="29988">MSAHVAPAQDASGQDPPAQAGGANPGALWDGDPGSLPRGTRRTLVRLLQGPYLTAELHPELWNSLLADEAAIRRRLGDLFLELVLDREAGLAFTRNAHDPTGESPSVMRTLPLTLVDTVLLLHLRTLLLRTTTPGERVFVDRGEIDDHLAVYRPHVSTDHSGFMRRVSSSIDKLKRASLLRETDVPERYEISPVLALVFSADEVAAVAAEYRRLLGEDDGGDGRADDGGEGGTSDGAGPSGGGPRANGGGTSDAGRRAAGPGDRAASPQEAGGPGDEGAPGERSES</sequence>
<feature type="region of interest" description="Disordered" evidence="1">
    <location>
        <begin position="216"/>
        <end position="286"/>
    </location>
</feature>
<accession>A0ABT4I9E2</accession>
<dbReference type="Proteomes" id="UP001072034">
    <property type="component" value="Unassembled WGS sequence"/>
</dbReference>
<organism evidence="2 3">
    <name type="scientific">Actinomyces israelii</name>
    <dbReference type="NCBI Taxonomy" id="1659"/>
    <lineage>
        <taxon>Bacteria</taxon>
        <taxon>Bacillati</taxon>
        <taxon>Actinomycetota</taxon>
        <taxon>Actinomycetes</taxon>
        <taxon>Actinomycetales</taxon>
        <taxon>Actinomycetaceae</taxon>
        <taxon>Actinomyces</taxon>
    </lineage>
</organism>
<feature type="compositionally biased region" description="Low complexity" evidence="1">
    <location>
        <begin position="13"/>
        <end position="27"/>
    </location>
</feature>